<evidence type="ECO:0000313" key="2">
    <source>
        <dbReference type="Proteomes" id="UP001597169"/>
    </source>
</evidence>
<dbReference type="EMBL" id="JBHTKX010000004">
    <property type="protein sequence ID" value="MFD1130639.1"/>
    <property type="molecule type" value="Genomic_DNA"/>
</dbReference>
<protein>
    <recommendedName>
        <fullName evidence="3">TnsA endonuclease N terminal</fullName>
    </recommendedName>
</protein>
<organism evidence="1 2">
    <name type="scientific">Paenibacillus provencensis</name>
    <dbReference type="NCBI Taxonomy" id="441151"/>
    <lineage>
        <taxon>Bacteria</taxon>
        <taxon>Bacillati</taxon>
        <taxon>Bacillota</taxon>
        <taxon>Bacilli</taxon>
        <taxon>Bacillales</taxon>
        <taxon>Paenibacillaceae</taxon>
        <taxon>Paenibacillus</taxon>
    </lineage>
</organism>
<evidence type="ECO:0000313" key="1">
    <source>
        <dbReference type="EMBL" id="MFD1130639.1"/>
    </source>
</evidence>
<dbReference type="RefSeq" id="WP_379293928.1">
    <property type="nucleotide sequence ID" value="NZ_JBHTKX010000004.1"/>
</dbReference>
<evidence type="ECO:0008006" key="3">
    <source>
        <dbReference type="Google" id="ProtNLM"/>
    </source>
</evidence>
<accession>A0ABW3PVP9</accession>
<comment type="caution">
    <text evidence="1">The sequence shown here is derived from an EMBL/GenBank/DDBJ whole genome shotgun (WGS) entry which is preliminary data.</text>
</comment>
<dbReference type="Proteomes" id="UP001597169">
    <property type="component" value="Unassembled WGS sequence"/>
</dbReference>
<gene>
    <name evidence="1" type="ORF">ACFQ3J_21070</name>
</gene>
<reference evidence="2" key="1">
    <citation type="journal article" date="2019" name="Int. J. Syst. Evol. Microbiol.">
        <title>The Global Catalogue of Microorganisms (GCM) 10K type strain sequencing project: providing services to taxonomists for standard genome sequencing and annotation.</title>
        <authorList>
            <consortium name="The Broad Institute Genomics Platform"/>
            <consortium name="The Broad Institute Genome Sequencing Center for Infectious Disease"/>
            <person name="Wu L."/>
            <person name="Ma J."/>
        </authorList>
    </citation>
    <scope>NUCLEOTIDE SEQUENCE [LARGE SCALE GENOMIC DNA]</scope>
    <source>
        <strain evidence="2">CCUG 53519</strain>
    </source>
</reference>
<keyword evidence="2" id="KW-1185">Reference proteome</keyword>
<sequence length="252" mass="30112">MNWNDTDWSEIDRLYYPKRKVDNTMSRYFGFNIGSIRSQKMSKTIEYESLTECLFYYFLELDPKTIRYYVQPVNVPVSVIKDQELRVYNHVPDVLVYRTGHPPMLFQVKAKDLQDGDKNYASFLRHNLSCEEYARSEQWNYSIIYPRSTDNIVISNVKNIIRYKKKRKHFSELIPQLLYKIPYFENCTIDRLASSFESICERKYIIPHIYHLIAEAQIWVNLFEPVHVHSEIRIGNSYVMLEETMLSEEGSI</sequence>
<proteinExistence type="predicted"/>
<name>A0ABW3PVP9_9BACL</name>